<proteinExistence type="predicted"/>
<sequence>MDDLLKEMDDTNSDTSIVDFNFASDDEEIINQYIQPIQVIQDQVEIATKENQVTNEQNSSTKGEQDIQIQNNFEKYTQDNISSLPIYHYRQKPKLIKRKQPRECNLRQGYQIIKIFGHCAHTSYQNLQQKKEQAIIKITNYVISGVDKIRRL</sequence>
<accession>A0A8S1TK15</accession>
<gene>
    <name evidence="1" type="ORF">PPENT_87.1.T0220355</name>
</gene>
<evidence type="ECO:0000313" key="2">
    <source>
        <dbReference type="Proteomes" id="UP000689195"/>
    </source>
</evidence>
<organism evidence="1 2">
    <name type="scientific">Paramecium pentaurelia</name>
    <dbReference type="NCBI Taxonomy" id="43138"/>
    <lineage>
        <taxon>Eukaryota</taxon>
        <taxon>Sar</taxon>
        <taxon>Alveolata</taxon>
        <taxon>Ciliophora</taxon>
        <taxon>Intramacronucleata</taxon>
        <taxon>Oligohymenophorea</taxon>
        <taxon>Peniculida</taxon>
        <taxon>Parameciidae</taxon>
        <taxon>Paramecium</taxon>
    </lineage>
</organism>
<reference evidence="1" key="1">
    <citation type="submission" date="2021-01" db="EMBL/GenBank/DDBJ databases">
        <authorList>
            <consortium name="Genoscope - CEA"/>
            <person name="William W."/>
        </authorList>
    </citation>
    <scope>NUCLEOTIDE SEQUENCE</scope>
</reference>
<dbReference type="Proteomes" id="UP000689195">
    <property type="component" value="Unassembled WGS sequence"/>
</dbReference>
<protein>
    <submittedName>
        <fullName evidence="1">Uncharacterized protein</fullName>
    </submittedName>
</protein>
<name>A0A8S1TK15_9CILI</name>
<dbReference type="OrthoDB" id="305911at2759"/>
<evidence type="ECO:0000313" key="1">
    <source>
        <dbReference type="EMBL" id="CAD8152253.1"/>
    </source>
</evidence>
<dbReference type="AlphaFoldDB" id="A0A8S1TK15"/>
<comment type="caution">
    <text evidence="1">The sequence shown here is derived from an EMBL/GenBank/DDBJ whole genome shotgun (WGS) entry which is preliminary data.</text>
</comment>
<keyword evidence="2" id="KW-1185">Reference proteome</keyword>
<dbReference type="EMBL" id="CAJJDO010000022">
    <property type="protein sequence ID" value="CAD8152253.1"/>
    <property type="molecule type" value="Genomic_DNA"/>
</dbReference>